<evidence type="ECO:0000313" key="9">
    <source>
        <dbReference type="EMBL" id="PVV04655.1"/>
    </source>
</evidence>
<accession>A0A2T9ZJ74</accession>
<dbReference type="Gene3D" id="3.30.230.70">
    <property type="entry name" value="GHMP Kinase, N-terminal domain"/>
    <property type="match status" value="1"/>
</dbReference>
<dbReference type="Proteomes" id="UP000245609">
    <property type="component" value="Unassembled WGS sequence"/>
</dbReference>
<evidence type="ECO:0000256" key="3">
    <source>
        <dbReference type="ARBA" id="ARBA00006678"/>
    </source>
</evidence>
<dbReference type="InterPro" id="IPR050590">
    <property type="entry name" value="Exosome_comp_Rrp42_subfam"/>
</dbReference>
<comment type="similarity">
    <text evidence="3">Belongs to the RNase PH family.</text>
</comment>
<evidence type="ECO:0000256" key="5">
    <source>
        <dbReference type="ARBA" id="ARBA00022835"/>
    </source>
</evidence>
<comment type="subcellular location">
    <subcellularLocation>
        <location evidence="1">Cytoplasm</location>
    </subcellularLocation>
    <subcellularLocation>
        <location evidence="2">Nucleus</location>
        <location evidence="2">Nucleolus</location>
    </subcellularLocation>
</comment>
<reference evidence="9 10" key="1">
    <citation type="journal article" date="2018" name="MBio">
        <title>Comparative Genomics Reveals the Core Gene Toolbox for the Fungus-Insect Symbiosis.</title>
        <authorList>
            <person name="Wang Y."/>
            <person name="Stata M."/>
            <person name="Wang W."/>
            <person name="Stajich J.E."/>
            <person name="White M.M."/>
            <person name="Moncalvo J.M."/>
        </authorList>
    </citation>
    <scope>NUCLEOTIDE SEQUENCE [LARGE SCALE GENOMIC DNA]</scope>
    <source>
        <strain evidence="9 10">SC-DP-2</strain>
    </source>
</reference>
<dbReference type="CDD" id="cd11367">
    <property type="entry name" value="RNase_PH_RRP42"/>
    <property type="match status" value="1"/>
</dbReference>
<dbReference type="PANTHER" id="PTHR11097">
    <property type="entry name" value="EXOSOME COMPLEX EXONUCLEASE RIBOSOMAL RNA PROCESSING PROTEIN"/>
    <property type="match status" value="1"/>
</dbReference>
<evidence type="ECO:0000259" key="8">
    <source>
        <dbReference type="Pfam" id="PF03725"/>
    </source>
</evidence>
<dbReference type="SUPFAM" id="SSF54211">
    <property type="entry name" value="Ribosomal protein S5 domain 2-like"/>
    <property type="match status" value="1"/>
</dbReference>
<organism evidence="9 10">
    <name type="scientific">Smittium megazygosporum</name>
    <dbReference type="NCBI Taxonomy" id="133381"/>
    <lineage>
        <taxon>Eukaryota</taxon>
        <taxon>Fungi</taxon>
        <taxon>Fungi incertae sedis</taxon>
        <taxon>Zoopagomycota</taxon>
        <taxon>Kickxellomycotina</taxon>
        <taxon>Harpellomycetes</taxon>
        <taxon>Harpellales</taxon>
        <taxon>Legeriomycetaceae</taxon>
        <taxon>Smittium</taxon>
    </lineage>
</organism>
<keyword evidence="5" id="KW-0271">Exosome</keyword>
<gene>
    <name evidence="9" type="ORF">BB560_000838</name>
</gene>
<dbReference type="InterPro" id="IPR036345">
    <property type="entry name" value="ExoRNase_PH_dom2_sf"/>
</dbReference>
<dbReference type="GO" id="GO:0071028">
    <property type="term" value="P:nuclear mRNA surveillance"/>
    <property type="evidence" value="ECO:0007669"/>
    <property type="project" value="TreeGrafter"/>
</dbReference>
<dbReference type="InterPro" id="IPR020568">
    <property type="entry name" value="Ribosomal_Su5_D2-typ_SF"/>
</dbReference>
<evidence type="ECO:0000256" key="1">
    <source>
        <dbReference type="ARBA" id="ARBA00004496"/>
    </source>
</evidence>
<dbReference type="InterPro" id="IPR027408">
    <property type="entry name" value="PNPase/RNase_PH_dom_sf"/>
</dbReference>
<sequence length="314" mass="34570">MSLYPISISETNYIAKGVEADFRVDGRDNLSFRDFSIVTGVVSQTYGSARCRLGSLGKGTDVLVGIKAEIGNWTPGEPDNLFGKRGKIVCNVQISPISSQFFSGRSSDDLEIELTQILANSISLEQSSIDLEQLCIIEKQAYWILYVDALVLGYDGNIIDTLFYATRAAFSDIQLPKVVVESVLDEETNTEHQAFEIIDDPSALRPFNDWENIPMSVTSYIIGKRYVVDCSVQEETISTARITVTINKNGDICSIHKGDMKTGISPSLLQNILSISKRIGVDLVSAQSAKIENAKLSKDDSEIPDTSLTFLNLF</sequence>
<dbReference type="InterPro" id="IPR015847">
    <property type="entry name" value="ExoRNase_PH_dom2"/>
</dbReference>
<dbReference type="InterPro" id="IPR001247">
    <property type="entry name" value="ExoRNase_PH_dom1"/>
</dbReference>
<dbReference type="PANTHER" id="PTHR11097:SF8">
    <property type="entry name" value="EXOSOME COMPLEX COMPONENT RRP42"/>
    <property type="match status" value="1"/>
</dbReference>
<feature type="domain" description="Exoribonuclease phosphorolytic" evidence="8">
    <location>
        <begin position="213"/>
        <end position="278"/>
    </location>
</feature>
<dbReference type="STRING" id="133381.A0A2T9ZJ74"/>
<dbReference type="GO" id="GO:0071038">
    <property type="term" value="P:TRAMP-dependent tRNA surveillance pathway"/>
    <property type="evidence" value="ECO:0007669"/>
    <property type="project" value="TreeGrafter"/>
</dbReference>
<dbReference type="GO" id="GO:0035925">
    <property type="term" value="F:mRNA 3'-UTR AU-rich region binding"/>
    <property type="evidence" value="ECO:0007669"/>
    <property type="project" value="TreeGrafter"/>
</dbReference>
<dbReference type="GO" id="GO:0005730">
    <property type="term" value="C:nucleolus"/>
    <property type="evidence" value="ECO:0007669"/>
    <property type="project" value="UniProtKB-SubCell"/>
</dbReference>
<dbReference type="GO" id="GO:0071035">
    <property type="term" value="P:nuclear polyadenylation-dependent rRNA catabolic process"/>
    <property type="evidence" value="ECO:0007669"/>
    <property type="project" value="TreeGrafter"/>
</dbReference>
<dbReference type="AlphaFoldDB" id="A0A2T9ZJ74"/>
<evidence type="ECO:0000256" key="4">
    <source>
        <dbReference type="ARBA" id="ARBA00022490"/>
    </source>
</evidence>
<evidence type="ECO:0000256" key="6">
    <source>
        <dbReference type="ARBA" id="ARBA00042523"/>
    </source>
</evidence>
<dbReference type="GO" id="GO:0016075">
    <property type="term" value="P:rRNA catabolic process"/>
    <property type="evidence" value="ECO:0007669"/>
    <property type="project" value="TreeGrafter"/>
</dbReference>
<evidence type="ECO:0000313" key="10">
    <source>
        <dbReference type="Proteomes" id="UP000245609"/>
    </source>
</evidence>
<keyword evidence="10" id="KW-1185">Reference proteome</keyword>
<dbReference type="GO" id="GO:0000177">
    <property type="term" value="C:cytoplasmic exosome (RNase complex)"/>
    <property type="evidence" value="ECO:0007669"/>
    <property type="project" value="TreeGrafter"/>
</dbReference>
<protein>
    <recommendedName>
        <fullName evidence="6">Ribosomal RNA-processing protein 42</fullName>
    </recommendedName>
</protein>
<dbReference type="GO" id="GO:0034475">
    <property type="term" value="P:U4 snRNA 3'-end processing"/>
    <property type="evidence" value="ECO:0007669"/>
    <property type="project" value="TreeGrafter"/>
</dbReference>
<proteinExistence type="inferred from homology"/>
<dbReference type="EMBL" id="MBFS01000097">
    <property type="protein sequence ID" value="PVV04655.1"/>
    <property type="molecule type" value="Genomic_DNA"/>
</dbReference>
<evidence type="ECO:0000259" key="7">
    <source>
        <dbReference type="Pfam" id="PF01138"/>
    </source>
</evidence>
<comment type="caution">
    <text evidence="9">The sequence shown here is derived from an EMBL/GenBank/DDBJ whole genome shotgun (WGS) entry which is preliminary data.</text>
</comment>
<dbReference type="GO" id="GO:0000467">
    <property type="term" value="P:exonucleolytic trimming to generate mature 3'-end of 5.8S rRNA from tricistronic rRNA transcript (SSU-rRNA, 5.8S rRNA, LSU-rRNA)"/>
    <property type="evidence" value="ECO:0007669"/>
    <property type="project" value="TreeGrafter"/>
</dbReference>
<dbReference type="OrthoDB" id="272245at2759"/>
<evidence type="ECO:0000256" key="2">
    <source>
        <dbReference type="ARBA" id="ARBA00004604"/>
    </source>
</evidence>
<feature type="domain" description="Exoribonuclease phosphorolytic" evidence="7">
    <location>
        <begin position="32"/>
        <end position="176"/>
    </location>
</feature>
<dbReference type="Pfam" id="PF01138">
    <property type="entry name" value="RNase_PH"/>
    <property type="match status" value="1"/>
</dbReference>
<dbReference type="GO" id="GO:0034476">
    <property type="term" value="P:U5 snRNA 3'-end processing"/>
    <property type="evidence" value="ECO:0007669"/>
    <property type="project" value="TreeGrafter"/>
</dbReference>
<keyword evidence="4" id="KW-0963">Cytoplasm</keyword>
<name>A0A2T9ZJ74_9FUNG</name>
<dbReference type="SUPFAM" id="SSF55666">
    <property type="entry name" value="Ribonuclease PH domain 2-like"/>
    <property type="match status" value="1"/>
</dbReference>
<dbReference type="GO" id="GO:0000176">
    <property type="term" value="C:nuclear exosome (RNase complex)"/>
    <property type="evidence" value="ECO:0007669"/>
    <property type="project" value="UniProtKB-ARBA"/>
</dbReference>
<dbReference type="GO" id="GO:0034473">
    <property type="term" value="P:U1 snRNA 3'-end processing"/>
    <property type="evidence" value="ECO:0007669"/>
    <property type="project" value="TreeGrafter"/>
</dbReference>
<dbReference type="Pfam" id="PF03725">
    <property type="entry name" value="RNase_PH_C"/>
    <property type="match status" value="1"/>
</dbReference>